<evidence type="ECO:0000259" key="2">
    <source>
        <dbReference type="Pfam" id="PF03372"/>
    </source>
</evidence>
<dbReference type="InterPro" id="IPR005135">
    <property type="entry name" value="Endo/exonuclease/phosphatase"/>
</dbReference>
<comment type="caution">
    <text evidence="3">The sequence shown here is derived from an EMBL/GenBank/DDBJ whole genome shotgun (WGS) entry which is preliminary data.</text>
</comment>
<dbReference type="RefSeq" id="WP_075634363.1">
    <property type="nucleotide sequence ID" value="NZ_MKIO01000025.1"/>
</dbReference>
<reference evidence="3 4" key="1">
    <citation type="journal article" date="2017" name="Antonie Van Leeuwenhoek">
        <title>Rhizobium rhizosphaerae sp. nov., a novel species isolated from rice rhizosphere.</title>
        <authorList>
            <person name="Zhao J.J."/>
            <person name="Zhang J."/>
            <person name="Zhang R.J."/>
            <person name="Zhang C.W."/>
            <person name="Yin H.Q."/>
            <person name="Zhang X.X."/>
        </authorList>
    </citation>
    <scope>NUCLEOTIDE SEQUENCE [LARGE SCALE GENOMIC DNA]</scope>
    <source>
        <strain evidence="3 4">RD15</strain>
    </source>
</reference>
<protein>
    <submittedName>
        <fullName evidence="3">EEP domain-containing protein</fullName>
    </submittedName>
</protein>
<dbReference type="InterPro" id="IPR051916">
    <property type="entry name" value="GPI-anchor_lipid_remodeler"/>
</dbReference>
<dbReference type="InterPro" id="IPR036691">
    <property type="entry name" value="Endo/exonu/phosph_ase_sf"/>
</dbReference>
<evidence type="ECO:0000256" key="1">
    <source>
        <dbReference type="SAM" id="MobiDB-lite"/>
    </source>
</evidence>
<name>A0ABX3PBY6_9HYPH</name>
<proteinExistence type="predicted"/>
<dbReference type="EMBL" id="MSPX01000012">
    <property type="protein sequence ID" value="OQP85740.1"/>
    <property type="molecule type" value="Genomic_DNA"/>
</dbReference>
<evidence type="ECO:0000313" key="4">
    <source>
        <dbReference type="Proteomes" id="UP000192652"/>
    </source>
</evidence>
<gene>
    <name evidence="3" type="ORF">BTR14_14850</name>
</gene>
<organism evidence="3 4">
    <name type="scientific">Xaviernesmea rhizosphaerae</name>
    <dbReference type="NCBI Taxonomy" id="1672749"/>
    <lineage>
        <taxon>Bacteria</taxon>
        <taxon>Pseudomonadati</taxon>
        <taxon>Pseudomonadota</taxon>
        <taxon>Alphaproteobacteria</taxon>
        <taxon>Hyphomicrobiales</taxon>
        <taxon>Rhizobiaceae</taxon>
        <taxon>Rhizobium/Agrobacterium group</taxon>
        <taxon>Xaviernesmea</taxon>
    </lineage>
</organism>
<sequence length="319" mass="34397">MPSEPKTSSLKRTPPKTLRQGLIQAIRARRVPLAGREAVEAKGDLVIASYNIHKCVGVDKRFDPGRIIDVICELDADIIALQEADQRFGERAGLLDMERLRRDCHLVPVPIAAFSPKGHGWHGNVLLFREGVVGRVEQLKLPGVEPRGALMVDLDLKLGPLRIIAAHFGLLRHSRGQQARAILAALSAGDARPTLLIGDLNEWRIGSSSALSMLDPVFDHSISVVPSFPSRFPLLALDRVMGSPHTLVTHVEAHHSPLSRIASDHLPLKAHIDLAAALHSLGISPLPQVGPIDAAAPEADAAEERQEARGGQAPQAGSR</sequence>
<dbReference type="Gene3D" id="3.60.10.10">
    <property type="entry name" value="Endonuclease/exonuclease/phosphatase"/>
    <property type="match status" value="1"/>
</dbReference>
<keyword evidence="4" id="KW-1185">Reference proteome</keyword>
<dbReference type="PANTHER" id="PTHR14859">
    <property type="entry name" value="CALCOFLUOR WHITE HYPERSENSITIVE PROTEIN PRECURSOR"/>
    <property type="match status" value="1"/>
</dbReference>
<feature type="domain" description="Endonuclease/exonuclease/phosphatase" evidence="2">
    <location>
        <begin position="48"/>
        <end position="265"/>
    </location>
</feature>
<dbReference type="Pfam" id="PF03372">
    <property type="entry name" value="Exo_endo_phos"/>
    <property type="match status" value="1"/>
</dbReference>
<dbReference type="SUPFAM" id="SSF56219">
    <property type="entry name" value="DNase I-like"/>
    <property type="match status" value="1"/>
</dbReference>
<feature type="region of interest" description="Disordered" evidence="1">
    <location>
        <begin position="292"/>
        <end position="319"/>
    </location>
</feature>
<accession>A0ABX3PBY6</accession>
<evidence type="ECO:0000313" key="3">
    <source>
        <dbReference type="EMBL" id="OQP85740.1"/>
    </source>
</evidence>
<dbReference type="Proteomes" id="UP000192652">
    <property type="component" value="Unassembled WGS sequence"/>
</dbReference>
<dbReference type="PANTHER" id="PTHR14859:SF1">
    <property type="entry name" value="PGAP2-INTERACTING PROTEIN"/>
    <property type="match status" value="1"/>
</dbReference>